<accession>A0A8S0YNU1</accession>
<dbReference type="AlphaFoldDB" id="A0A8S0YNU1"/>
<dbReference type="Proteomes" id="UP000494256">
    <property type="component" value="Unassembled WGS sequence"/>
</dbReference>
<evidence type="ECO:0000313" key="5">
    <source>
        <dbReference type="Proteomes" id="UP000494256"/>
    </source>
</evidence>
<keyword evidence="2" id="KW-0963">Cytoplasm</keyword>
<comment type="subcellular location">
    <subcellularLocation>
        <location evidence="3">Cytoplasm</location>
        <location evidence="3">Cytoskeleton</location>
        <location evidence="3">Cilium axoneme</location>
    </subcellularLocation>
</comment>
<dbReference type="EMBL" id="CADEBD010000037">
    <property type="protein sequence ID" value="CAB3220305.1"/>
    <property type="molecule type" value="Genomic_DNA"/>
</dbReference>
<reference evidence="4 5" key="1">
    <citation type="submission" date="2020-04" db="EMBL/GenBank/DDBJ databases">
        <authorList>
            <person name="Wallbank WR R."/>
            <person name="Pardo Diaz C."/>
            <person name="Kozak K."/>
            <person name="Martin S."/>
            <person name="Jiggins C."/>
            <person name="Moest M."/>
            <person name="Warren A I."/>
            <person name="Byers J.R.P. K."/>
            <person name="Montejo-Kovacevich G."/>
            <person name="Yen C E."/>
        </authorList>
    </citation>
    <scope>NUCLEOTIDE SEQUENCE [LARGE SCALE GENOMIC DNA]</scope>
</reference>
<name>A0A8S0YNU1_ARCPL</name>
<evidence type="ECO:0000256" key="1">
    <source>
        <dbReference type="ARBA" id="ARBA00007209"/>
    </source>
</evidence>
<keyword evidence="3" id="KW-0969">Cilium</keyword>
<dbReference type="PANTHER" id="PTHR19960">
    <property type="entry name" value="TEKTIN"/>
    <property type="match status" value="1"/>
</dbReference>
<dbReference type="GO" id="GO:0005930">
    <property type="term" value="C:axoneme"/>
    <property type="evidence" value="ECO:0007669"/>
    <property type="project" value="UniProtKB-SubCell"/>
</dbReference>
<evidence type="ECO:0000313" key="4">
    <source>
        <dbReference type="EMBL" id="CAB3220305.1"/>
    </source>
</evidence>
<organism evidence="4 5">
    <name type="scientific">Arctia plantaginis</name>
    <name type="common">Wood tiger moth</name>
    <name type="synonym">Phalaena plantaginis</name>
    <dbReference type="NCBI Taxonomy" id="874455"/>
    <lineage>
        <taxon>Eukaryota</taxon>
        <taxon>Metazoa</taxon>
        <taxon>Ecdysozoa</taxon>
        <taxon>Arthropoda</taxon>
        <taxon>Hexapoda</taxon>
        <taxon>Insecta</taxon>
        <taxon>Pterygota</taxon>
        <taxon>Neoptera</taxon>
        <taxon>Endopterygota</taxon>
        <taxon>Lepidoptera</taxon>
        <taxon>Glossata</taxon>
        <taxon>Ditrysia</taxon>
        <taxon>Noctuoidea</taxon>
        <taxon>Erebidae</taxon>
        <taxon>Arctiinae</taxon>
        <taxon>Arctia</taxon>
    </lineage>
</organism>
<dbReference type="GO" id="GO:0060294">
    <property type="term" value="P:cilium movement involved in cell motility"/>
    <property type="evidence" value="ECO:0007669"/>
    <property type="project" value="UniProtKB-UniRule"/>
</dbReference>
<dbReference type="PANTHER" id="PTHR19960:SF7">
    <property type="entry name" value="TEKTIN"/>
    <property type="match status" value="1"/>
</dbReference>
<dbReference type="Pfam" id="PF03148">
    <property type="entry name" value="Tektin"/>
    <property type="match status" value="1"/>
</dbReference>
<sequence length="424" mass="50919">MDASIPVFEKPHPRLSVQDWTRNIQRLQNEAQYRRFESYELRQRANQLRNESDVTTRWDTYVNNELLRDRMFEVHTWREKQRFTRECVRDEIRALKEEKNASELHLESLQVPLMVISSCLSNRDQRLPPELTRDQLGEELNKELHITENSKRVLIDVCHMGWEKIKELTNVLCRLEREIKNKDETLELEHHVKDLSRDSSDISYKLDPTRVPAESMSEESYVHCIENTIKIAEQLMSESKALRETMFRTRETARNQMHAQCQQVELVMRRRVFDIQRARNEMEWQKYKLEQNLAKVDKEIEYLRAAVADKINPTKCVETRLEMRTRRPVLERVTDKPMRGLIEEFERVHTSHNLLEKKLEEAMTTYHGMYDHHQRVTKDLQYKNQALETDRRLIEIRKPLHSPEETEFKRNVGYCHLSEELVPV</sequence>
<dbReference type="GO" id="GO:0015630">
    <property type="term" value="C:microtubule cytoskeleton"/>
    <property type="evidence" value="ECO:0007669"/>
    <property type="project" value="UniProtKB-UniRule"/>
</dbReference>
<dbReference type="InterPro" id="IPR048256">
    <property type="entry name" value="Tektin-like"/>
</dbReference>
<dbReference type="GO" id="GO:0005634">
    <property type="term" value="C:nucleus"/>
    <property type="evidence" value="ECO:0007669"/>
    <property type="project" value="TreeGrafter"/>
</dbReference>
<gene>
    <name evidence="4" type="ORF">APLA_LOCUS254</name>
</gene>
<dbReference type="GO" id="GO:0060271">
    <property type="term" value="P:cilium assembly"/>
    <property type="evidence" value="ECO:0007669"/>
    <property type="project" value="UniProtKB-UniRule"/>
</dbReference>
<protein>
    <recommendedName>
        <fullName evidence="3">Tektin</fullName>
    </recommendedName>
</protein>
<dbReference type="PRINTS" id="PR00511">
    <property type="entry name" value="TEKTIN"/>
</dbReference>
<keyword evidence="3" id="KW-0282">Flagellum</keyword>
<proteinExistence type="inferred from homology"/>
<comment type="similarity">
    <text evidence="1 3">Belongs to the tektin family.</text>
</comment>
<comment type="caution">
    <text evidence="4">The sequence shown here is derived from an EMBL/GenBank/DDBJ whole genome shotgun (WGS) entry which is preliminary data.</text>
</comment>
<evidence type="ECO:0000256" key="3">
    <source>
        <dbReference type="RuleBase" id="RU367040"/>
    </source>
</evidence>
<evidence type="ECO:0000256" key="2">
    <source>
        <dbReference type="ARBA" id="ARBA00022490"/>
    </source>
</evidence>
<dbReference type="InterPro" id="IPR000435">
    <property type="entry name" value="Tektins"/>
</dbReference>
<dbReference type="OrthoDB" id="6159213at2759"/>
<keyword evidence="3" id="KW-0966">Cell projection</keyword>